<dbReference type="PRINTS" id="PR00100">
    <property type="entry name" value="AOTCASE"/>
</dbReference>
<dbReference type="Pfam" id="PF00185">
    <property type="entry name" value="OTCace"/>
    <property type="match status" value="1"/>
</dbReference>
<evidence type="ECO:0000313" key="10">
    <source>
        <dbReference type="EMBL" id="BBH50148.1"/>
    </source>
</evidence>
<dbReference type="InterPro" id="IPR036901">
    <property type="entry name" value="Asp/Orn_carbamoylTrfase_sf"/>
</dbReference>
<dbReference type="HAMAP" id="MF_00001">
    <property type="entry name" value="Asp_carb_tr"/>
    <property type="match status" value="1"/>
</dbReference>
<dbReference type="SUPFAM" id="SSF53671">
    <property type="entry name" value="Aspartate/ornithine carbamoyltransferase"/>
    <property type="match status" value="1"/>
</dbReference>
<comment type="similarity">
    <text evidence="2 7">Belongs to the aspartate/ornithine carbamoyltransferase superfamily. ATCase family.</text>
</comment>
<dbReference type="InterPro" id="IPR006130">
    <property type="entry name" value="Asp/Orn_carbamoylTrfase"/>
</dbReference>
<dbReference type="InterPro" id="IPR006132">
    <property type="entry name" value="Asp/Orn_carbamoyltranf_P-bd"/>
</dbReference>
<feature type="binding site" evidence="7">
    <location>
        <position position="264"/>
    </location>
    <ligand>
        <name>carbamoyl phosphate</name>
        <dbReference type="ChEBI" id="CHEBI:58228"/>
    </ligand>
</feature>
<gene>
    <name evidence="7 10" type="primary">pyrB</name>
    <name evidence="10" type="ORF">Pcatena_07350</name>
</gene>
<feature type="domain" description="Aspartate/ornithine carbamoyltransferase Asp/Orn-binding" evidence="8">
    <location>
        <begin position="154"/>
        <end position="300"/>
    </location>
</feature>
<comment type="subunit">
    <text evidence="7">Heterododecamer (2C3:3R2) of six catalytic PyrB chains organized as two trimers (C3), and six regulatory PyrI chains organized as three dimers (R2).</text>
</comment>
<evidence type="ECO:0000256" key="4">
    <source>
        <dbReference type="ARBA" id="ARBA00022975"/>
    </source>
</evidence>
<dbReference type="PANTHER" id="PTHR45753:SF6">
    <property type="entry name" value="ASPARTATE CARBAMOYLTRANSFERASE"/>
    <property type="match status" value="1"/>
</dbReference>
<feature type="binding site" evidence="7">
    <location>
        <position position="85"/>
    </location>
    <ligand>
        <name>L-aspartate</name>
        <dbReference type="ChEBI" id="CHEBI:29991"/>
    </ligand>
</feature>
<dbReference type="PANTHER" id="PTHR45753">
    <property type="entry name" value="ORNITHINE CARBAMOYLTRANSFERASE, MITOCHONDRIAL"/>
    <property type="match status" value="1"/>
</dbReference>
<proteinExistence type="inferred from homology"/>
<evidence type="ECO:0000256" key="6">
    <source>
        <dbReference type="ARBA" id="ARBA00048859"/>
    </source>
</evidence>
<evidence type="ECO:0000259" key="8">
    <source>
        <dbReference type="Pfam" id="PF00185"/>
    </source>
</evidence>
<dbReference type="GO" id="GO:0016597">
    <property type="term" value="F:amino acid binding"/>
    <property type="evidence" value="ECO:0007669"/>
    <property type="project" value="InterPro"/>
</dbReference>
<evidence type="ECO:0000256" key="7">
    <source>
        <dbReference type="HAMAP-Rule" id="MF_00001"/>
    </source>
</evidence>
<keyword evidence="4 7" id="KW-0665">Pyrimidine biosynthesis</keyword>
<comment type="catalytic activity">
    <reaction evidence="6 7">
        <text>carbamoyl phosphate + L-aspartate = N-carbamoyl-L-aspartate + phosphate + H(+)</text>
        <dbReference type="Rhea" id="RHEA:20013"/>
        <dbReference type="ChEBI" id="CHEBI:15378"/>
        <dbReference type="ChEBI" id="CHEBI:29991"/>
        <dbReference type="ChEBI" id="CHEBI:32814"/>
        <dbReference type="ChEBI" id="CHEBI:43474"/>
        <dbReference type="ChEBI" id="CHEBI:58228"/>
        <dbReference type="EC" id="2.1.3.2"/>
    </reaction>
</comment>
<protein>
    <recommendedName>
        <fullName evidence="7">Aspartate carbamoyltransferase</fullName>
        <ecNumber evidence="7">2.1.3.2</ecNumber>
    </recommendedName>
    <alternativeName>
        <fullName evidence="7">Aspartate transcarbamylase</fullName>
        <shortName evidence="7">ATCase</shortName>
    </alternativeName>
</protein>
<dbReference type="Gene3D" id="3.40.50.1370">
    <property type="entry name" value="Aspartate/ornithine carbamoyltransferase"/>
    <property type="match status" value="2"/>
</dbReference>
<feature type="binding site" evidence="7">
    <location>
        <position position="138"/>
    </location>
    <ligand>
        <name>carbamoyl phosphate</name>
        <dbReference type="ChEBI" id="CHEBI:58228"/>
    </ligand>
</feature>
<evidence type="ECO:0000259" key="9">
    <source>
        <dbReference type="Pfam" id="PF02729"/>
    </source>
</evidence>
<evidence type="ECO:0000313" key="11">
    <source>
        <dbReference type="Proteomes" id="UP000273154"/>
    </source>
</evidence>
<comment type="function">
    <text evidence="5 7">Catalyzes the condensation of carbamoyl phosphate and aspartate to form carbamoyl aspartate and inorganic phosphate, the committed step in the de novo pyrimidine nucleotide biosynthesis pathway.</text>
</comment>
<comment type="pathway">
    <text evidence="1 7">Pyrimidine metabolism; UMP biosynthesis via de novo pathway; (S)-dihydroorotate from bicarbonate: step 2/3.</text>
</comment>
<evidence type="ECO:0000256" key="5">
    <source>
        <dbReference type="ARBA" id="ARBA00043884"/>
    </source>
</evidence>
<feature type="binding site" evidence="7">
    <location>
        <position position="222"/>
    </location>
    <ligand>
        <name>L-aspartate</name>
        <dbReference type="ChEBI" id="CHEBI:29991"/>
    </ligand>
</feature>
<evidence type="ECO:0000256" key="3">
    <source>
        <dbReference type="ARBA" id="ARBA00022679"/>
    </source>
</evidence>
<feature type="binding site" evidence="7">
    <location>
        <position position="58"/>
    </location>
    <ligand>
        <name>carbamoyl phosphate</name>
        <dbReference type="ChEBI" id="CHEBI:58228"/>
    </ligand>
</feature>
<dbReference type="UniPathway" id="UPA00070">
    <property type="reaction ID" value="UER00116"/>
</dbReference>
<feature type="binding site" evidence="7">
    <location>
        <position position="168"/>
    </location>
    <ligand>
        <name>L-aspartate</name>
        <dbReference type="ChEBI" id="CHEBI:29991"/>
    </ligand>
</feature>
<feature type="binding site" evidence="7">
    <location>
        <position position="135"/>
    </location>
    <ligand>
        <name>carbamoyl phosphate</name>
        <dbReference type="ChEBI" id="CHEBI:58228"/>
    </ligand>
</feature>
<keyword evidence="11" id="KW-1185">Reference proteome</keyword>
<dbReference type="KEGG" id="pcat:Pcatena_07350"/>
<reference evidence="11" key="1">
    <citation type="submission" date="2018-11" db="EMBL/GenBank/DDBJ databases">
        <title>Comparative genomics of Parolsenella catena and Libanicoccus massiliensis: Reclassification of Libanicoccus massiliensis as Parolsenella massiliensis comb. nov.</title>
        <authorList>
            <person name="Sakamoto M."/>
            <person name="Ikeyama N."/>
            <person name="Murakami T."/>
            <person name="Mori H."/>
            <person name="Yuki M."/>
            <person name="Ohkuma M."/>
        </authorList>
    </citation>
    <scope>NUCLEOTIDE SEQUENCE [LARGE SCALE GENOMIC DNA]</scope>
    <source>
        <strain evidence="11">JCM 31932</strain>
    </source>
</reference>
<accession>A0A3G9JXJ0</accession>
<feature type="binding site" evidence="7">
    <location>
        <position position="263"/>
    </location>
    <ligand>
        <name>carbamoyl phosphate</name>
        <dbReference type="ChEBI" id="CHEBI:58228"/>
    </ligand>
</feature>
<dbReference type="EMBL" id="AP019367">
    <property type="protein sequence ID" value="BBH50148.1"/>
    <property type="molecule type" value="Genomic_DNA"/>
</dbReference>
<dbReference type="Proteomes" id="UP000273154">
    <property type="component" value="Chromosome"/>
</dbReference>
<feature type="binding site" evidence="7">
    <location>
        <position position="57"/>
    </location>
    <ligand>
        <name>carbamoyl phosphate</name>
        <dbReference type="ChEBI" id="CHEBI:58228"/>
    </ligand>
</feature>
<dbReference type="PROSITE" id="PS00097">
    <property type="entry name" value="CARBAMOYLTRANSFERASE"/>
    <property type="match status" value="1"/>
</dbReference>
<dbReference type="InterPro" id="IPR006131">
    <property type="entry name" value="Asp_carbamoyltransf_Asp/Orn-bd"/>
</dbReference>
<organism evidence="10 11">
    <name type="scientific">Parolsenella catena</name>
    <dbReference type="NCBI Taxonomy" id="2003188"/>
    <lineage>
        <taxon>Bacteria</taxon>
        <taxon>Bacillati</taxon>
        <taxon>Actinomycetota</taxon>
        <taxon>Coriobacteriia</taxon>
        <taxon>Coriobacteriales</taxon>
        <taxon>Atopobiaceae</taxon>
        <taxon>Parolsenella</taxon>
    </lineage>
</organism>
<feature type="binding site" evidence="7">
    <location>
        <position position="107"/>
    </location>
    <ligand>
        <name>carbamoyl phosphate</name>
        <dbReference type="ChEBI" id="CHEBI:58228"/>
    </ligand>
</feature>
<keyword evidence="3 7" id="KW-0808">Transferase</keyword>
<dbReference type="AlphaFoldDB" id="A0A3G9JXJ0"/>
<dbReference type="GO" id="GO:0004070">
    <property type="term" value="F:aspartate carbamoyltransferase activity"/>
    <property type="evidence" value="ECO:0007669"/>
    <property type="project" value="UniProtKB-UniRule"/>
</dbReference>
<dbReference type="GO" id="GO:0006207">
    <property type="term" value="P:'de novo' pyrimidine nucleobase biosynthetic process"/>
    <property type="evidence" value="ECO:0007669"/>
    <property type="project" value="InterPro"/>
</dbReference>
<dbReference type="GO" id="GO:0006520">
    <property type="term" value="P:amino acid metabolic process"/>
    <property type="evidence" value="ECO:0007669"/>
    <property type="project" value="InterPro"/>
</dbReference>
<dbReference type="GO" id="GO:0005829">
    <property type="term" value="C:cytosol"/>
    <property type="evidence" value="ECO:0007669"/>
    <property type="project" value="TreeGrafter"/>
</dbReference>
<dbReference type="RefSeq" id="WP_126423393.1">
    <property type="nucleotide sequence ID" value="NZ_AP019367.1"/>
</dbReference>
<dbReference type="Pfam" id="PF02729">
    <property type="entry name" value="OTCace_N"/>
    <property type="match status" value="1"/>
</dbReference>
<dbReference type="EC" id="2.1.3.2" evidence="7"/>
<dbReference type="NCBIfam" id="NF002032">
    <property type="entry name" value="PRK00856.1"/>
    <property type="match status" value="1"/>
</dbReference>
<dbReference type="GO" id="GO:0044205">
    <property type="term" value="P:'de novo' UMP biosynthetic process"/>
    <property type="evidence" value="ECO:0007669"/>
    <property type="project" value="UniProtKB-UniRule"/>
</dbReference>
<sequence length="310" mass="34233">MLSVRNLINTTDLTADDITQILDTARSMEEINHRTIKKVPALRGRTIVNLFLEASTRTRSSFEIAEKRLSADSLNVQGSSSSVSKGECLEDTIKTLDSYGIDMFVCRARNAGTAERITQYTDARVINAGDGKHAHPTQALLDLYTMREHFGKLEGLKVAIVGDLLHSRVVGSLAPALRTMGAKVTLVGPPTFQLPEPEVFGAEETYDFDSVIEDADVVYMLRVQLERMEGATIPSKREYNRLWGLNAERHARMKEGALVMHPGPMNRGMEIDSIPADAQNSFVTRQVAAGLYTRMAEMYLLLGGEENAAD</sequence>
<feature type="domain" description="Aspartate/ornithine carbamoyltransferase carbamoyl-P binding" evidence="9">
    <location>
        <begin position="5"/>
        <end position="148"/>
    </location>
</feature>
<evidence type="ECO:0000256" key="1">
    <source>
        <dbReference type="ARBA" id="ARBA00004852"/>
    </source>
</evidence>
<dbReference type="OrthoDB" id="9774690at2"/>
<dbReference type="PRINTS" id="PR00101">
    <property type="entry name" value="ATCASE"/>
</dbReference>
<dbReference type="InterPro" id="IPR002082">
    <property type="entry name" value="Asp_carbamoyltransf"/>
</dbReference>
<evidence type="ECO:0000256" key="2">
    <source>
        <dbReference type="ARBA" id="ARBA00008896"/>
    </source>
</evidence>
<dbReference type="GeneID" id="88848862"/>
<name>A0A3G9JXJ0_9ACTN</name>
<dbReference type="NCBIfam" id="TIGR00670">
    <property type="entry name" value="asp_carb_tr"/>
    <property type="match status" value="1"/>
</dbReference>